<evidence type="ECO:0000256" key="1">
    <source>
        <dbReference type="ARBA" id="ARBA00023015"/>
    </source>
</evidence>
<organism evidence="5 6">
    <name type="scientific">Kutzneria viridogrisea</name>
    <dbReference type="NCBI Taxonomy" id="47990"/>
    <lineage>
        <taxon>Bacteria</taxon>
        <taxon>Bacillati</taxon>
        <taxon>Actinomycetota</taxon>
        <taxon>Actinomycetes</taxon>
        <taxon>Pseudonocardiales</taxon>
        <taxon>Pseudonocardiaceae</taxon>
        <taxon>Kutzneria</taxon>
    </lineage>
</organism>
<accession>A0ABR6BYK3</accession>
<dbReference type="Proteomes" id="UP000517916">
    <property type="component" value="Unassembled WGS sequence"/>
</dbReference>
<dbReference type="InterPro" id="IPR018060">
    <property type="entry name" value="HTH_AraC"/>
</dbReference>
<dbReference type="PANTHER" id="PTHR46796:SF12">
    <property type="entry name" value="HTH-TYPE DNA-BINDING TRANSCRIPTIONAL ACTIVATOR EUTR"/>
    <property type="match status" value="1"/>
</dbReference>
<evidence type="ECO:0000256" key="2">
    <source>
        <dbReference type="ARBA" id="ARBA00023125"/>
    </source>
</evidence>
<dbReference type="EMBL" id="JACJID010000010">
    <property type="protein sequence ID" value="MBA8931996.1"/>
    <property type="molecule type" value="Genomic_DNA"/>
</dbReference>
<evidence type="ECO:0000259" key="4">
    <source>
        <dbReference type="PROSITE" id="PS01124"/>
    </source>
</evidence>
<dbReference type="PROSITE" id="PS01124">
    <property type="entry name" value="HTH_ARAC_FAMILY_2"/>
    <property type="match status" value="1"/>
</dbReference>
<dbReference type="PANTHER" id="PTHR46796">
    <property type="entry name" value="HTH-TYPE TRANSCRIPTIONAL ACTIVATOR RHAS-RELATED"/>
    <property type="match status" value="1"/>
</dbReference>
<dbReference type="InterPro" id="IPR009057">
    <property type="entry name" value="Homeodomain-like_sf"/>
</dbReference>
<dbReference type="InterPro" id="IPR050204">
    <property type="entry name" value="AraC_XylS_family_regulators"/>
</dbReference>
<evidence type="ECO:0000256" key="3">
    <source>
        <dbReference type="ARBA" id="ARBA00023163"/>
    </source>
</evidence>
<sequence>MPERGALLAVERFDFATSDPEVVQAKIGELYVKNRTHHSNRGGFTLRVSRHAVGDLGIDQVRCRGLLSMDTEPFRDLWFGFLRSGRWSGTTRREELRGQTGLTYTHPTRDAIAYTLRDLDQYVMALPADAVRRVAAERFGHDQVRFLAMAPVSAQMQAYWRSAGDFARRQLCEPDSVLREPLVHAQMMDLLAGLALATFPNSTMTADYLPGPGGVGPATLRRAVAFIEAHADQPLTLSGIAAAARVSPRALQYAFRSHHSTTPLGYLRRVRLDRAHQDLLAADPASGDTVPMIARRWGFGTLFRFSALYRATYGRSPGHTLSCTVQEQ</sequence>
<feature type="domain" description="HTH araC/xylS-type" evidence="4">
    <location>
        <begin position="221"/>
        <end position="323"/>
    </location>
</feature>
<keyword evidence="1" id="KW-0805">Transcription regulation</keyword>
<keyword evidence="2" id="KW-0238">DNA-binding</keyword>
<name>A0ABR6BYK3_9PSEU</name>
<evidence type="ECO:0000313" key="5">
    <source>
        <dbReference type="EMBL" id="MBA8931996.1"/>
    </source>
</evidence>
<evidence type="ECO:0000313" key="6">
    <source>
        <dbReference type="Proteomes" id="UP000517916"/>
    </source>
</evidence>
<protein>
    <submittedName>
        <fullName evidence="5">AraC-like DNA-binding protein</fullName>
    </submittedName>
</protein>
<dbReference type="Pfam" id="PF12833">
    <property type="entry name" value="HTH_18"/>
    <property type="match status" value="1"/>
</dbReference>
<keyword evidence="6" id="KW-1185">Reference proteome</keyword>
<dbReference type="RefSeq" id="WP_025357146.1">
    <property type="nucleotide sequence ID" value="NZ_BAAABQ010000027.1"/>
</dbReference>
<dbReference type="SUPFAM" id="SSF46689">
    <property type="entry name" value="Homeodomain-like"/>
    <property type="match status" value="1"/>
</dbReference>
<dbReference type="Gene3D" id="1.10.10.60">
    <property type="entry name" value="Homeodomain-like"/>
    <property type="match status" value="1"/>
</dbReference>
<gene>
    <name evidence="5" type="ORF">BC739_009255</name>
</gene>
<keyword evidence="3" id="KW-0804">Transcription</keyword>
<comment type="caution">
    <text evidence="5">The sequence shown here is derived from an EMBL/GenBank/DDBJ whole genome shotgun (WGS) entry which is preliminary data.</text>
</comment>
<dbReference type="SMART" id="SM00342">
    <property type="entry name" value="HTH_ARAC"/>
    <property type="match status" value="1"/>
</dbReference>
<proteinExistence type="predicted"/>
<reference evidence="5 6" key="1">
    <citation type="submission" date="2020-08" db="EMBL/GenBank/DDBJ databases">
        <title>Genomic Encyclopedia of Archaeal and Bacterial Type Strains, Phase II (KMG-II): from individual species to whole genera.</title>
        <authorList>
            <person name="Goeker M."/>
        </authorList>
    </citation>
    <scope>NUCLEOTIDE SEQUENCE [LARGE SCALE GENOMIC DNA]</scope>
    <source>
        <strain evidence="5 6">DSM 43850</strain>
    </source>
</reference>